<gene>
    <name evidence="2" type="ORF">NOV18_08905</name>
</gene>
<feature type="chain" id="PRO_5042551334" evidence="1">
    <location>
        <begin position="21"/>
        <end position="59"/>
    </location>
</feature>
<protein>
    <submittedName>
        <fullName evidence="2">UPF0183 family protein</fullName>
    </submittedName>
</protein>
<evidence type="ECO:0000313" key="3">
    <source>
        <dbReference type="Proteomes" id="UP001058744"/>
    </source>
</evidence>
<dbReference type="EMBL" id="CP101700">
    <property type="protein sequence ID" value="UUC20583.1"/>
    <property type="molecule type" value="Genomic_DNA"/>
</dbReference>
<sequence length="59" mass="6668">MKRTLPLVFACALFPLQAWSALEVGQFTLGMPKPQAMAILQQQFGEVEHFTGYHYQVPT</sequence>
<name>A0AAJ5IPS1_9PSED</name>
<feature type="signal peptide" evidence="1">
    <location>
        <begin position="1"/>
        <end position="20"/>
    </location>
</feature>
<proteinExistence type="predicted"/>
<keyword evidence="1" id="KW-0732">Signal</keyword>
<dbReference type="Proteomes" id="UP001058744">
    <property type="component" value="Chromosome"/>
</dbReference>
<evidence type="ECO:0000256" key="1">
    <source>
        <dbReference type="SAM" id="SignalP"/>
    </source>
</evidence>
<organism evidence="2 3">
    <name type="scientific">Pseudomonas asiatica</name>
    <dbReference type="NCBI Taxonomy" id="2219225"/>
    <lineage>
        <taxon>Bacteria</taxon>
        <taxon>Pseudomonadati</taxon>
        <taxon>Pseudomonadota</taxon>
        <taxon>Gammaproteobacteria</taxon>
        <taxon>Pseudomonadales</taxon>
        <taxon>Pseudomonadaceae</taxon>
        <taxon>Pseudomonas</taxon>
    </lineage>
</organism>
<dbReference type="RefSeq" id="WP_239688266.1">
    <property type="nucleotide sequence ID" value="NZ_CP101700.1"/>
</dbReference>
<accession>A0AAJ5IPS1</accession>
<reference evidence="2" key="1">
    <citation type="submission" date="2022-07" db="EMBL/GenBank/DDBJ databases">
        <title>Complete genome of MD9.</title>
        <authorList>
            <person name="Cao G."/>
        </authorList>
    </citation>
    <scope>NUCLEOTIDE SEQUENCE</scope>
    <source>
        <strain evidence="2">MD9</strain>
    </source>
</reference>
<evidence type="ECO:0000313" key="2">
    <source>
        <dbReference type="EMBL" id="UUC20583.1"/>
    </source>
</evidence>
<dbReference type="AlphaFoldDB" id="A0AAJ5IPS1"/>